<feature type="domain" description="RING-type" evidence="10">
    <location>
        <begin position="621"/>
        <end position="663"/>
    </location>
</feature>
<feature type="compositionally biased region" description="Low complexity" evidence="9">
    <location>
        <begin position="184"/>
        <end position="201"/>
    </location>
</feature>
<feature type="compositionally biased region" description="Low complexity" evidence="9">
    <location>
        <begin position="235"/>
        <end position="255"/>
    </location>
</feature>
<reference evidence="11" key="1">
    <citation type="journal article" date="2020" name="Fungal Divers.">
        <title>Resolving the Mortierellaceae phylogeny through synthesis of multi-gene phylogenetics and phylogenomics.</title>
        <authorList>
            <person name="Vandepol N."/>
            <person name="Liber J."/>
            <person name="Desiro A."/>
            <person name="Na H."/>
            <person name="Kennedy M."/>
            <person name="Barry K."/>
            <person name="Grigoriev I.V."/>
            <person name="Miller A.N."/>
            <person name="O'Donnell K."/>
            <person name="Stajich J.E."/>
            <person name="Bonito G."/>
        </authorList>
    </citation>
    <scope>NUCLEOTIDE SEQUENCE</scope>
    <source>
        <strain evidence="11">NRRL 28262</strain>
    </source>
</reference>
<dbReference type="EMBL" id="JAAAIL010000219">
    <property type="protein sequence ID" value="KAG0278122.1"/>
    <property type="molecule type" value="Genomic_DNA"/>
</dbReference>
<dbReference type="Gene3D" id="3.30.40.10">
    <property type="entry name" value="Zinc/RING finger domain, C3HC4 (zinc finger)"/>
    <property type="match status" value="1"/>
</dbReference>
<feature type="region of interest" description="Disordered" evidence="9">
    <location>
        <begin position="1"/>
        <end position="79"/>
    </location>
</feature>
<dbReference type="CDD" id="cd16461">
    <property type="entry name" value="RING-H2_EL5-like"/>
    <property type="match status" value="1"/>
</dbReference>
<feature type="compositionally biased region" description="Polar residues" evidence="9">
    <location>
        <begin position="384"/>
        <end position="411"/>
    </location>
</feature>
<dbReference type="Pfam" id="PF13639">
    <property type="entry name" value="zf-RING_2"/>
    <property type="match status" value="1"/>
</dbReference>
<dbReference type="AlphaFoldDB" id="A0AAD4DHN6"/>
<feature type="compositionally biased region" description="Low complexity" evidence="9">
    <location>
        <begin position="7"/>
        <end position="32"/>
    </location>
</feature>
<evidence type="ECO:0000313" key="12">
    <source>
        <dbReference type="Proteomes" id="UP001194580"/>
    </source>
</evidence>
<evidence type="ECO:0000256" key="7">
    <source>
        <dbReference type="ARBA" id="ARBA00023136"/>
    </source>
</evidence>
<evidence type="ECO:0000256" key="8">
    <source>
        <dbReference type="PROSITE-ProRule" id="PRU00175"/>
    </source>
</evidence>
<evidence type="ECO:0000256" key="6">
    <source>
        <dbReference type="ARBA" id="ARBA00022989"/>
    </source>
</evidence>
<evidence type="ECO:0000256" key="2">
    <source>
        <dbReference type="ARBA" id="ARBA00022692"/>
    </source>
</evidence>
<feature type="compositionally biased region" description="Low complexity" evidence="9">
    <location>
        <begin position="450"/>
        <end position="482"/>
    </location>
</feature>
<evidence type="ECO:0000256" key="9">
    <source>
        <dbReference type="SAM" id="MobiDB-lite"/>
    </source>
</evidence>
<feature type="region of interest" description="Disordered" evidence="9">
    <location>
        <begin position="361"/>
        <end position="538"/>
    </location>
</feature>
<keyword evidence="7" id="KW-0472">Membrane</keyword>
<dbReference type="PANTHER" id="PTHR47168:SF1">
    <property type="entry name" value="OS02G0798600 PROTEIN"/>
    <property type="match status" value="1"/>
</dbReference>
<feature type="compositionally biased region" description="Polar residues" evidence="9">
    <location>
        <begin position="150"/>
        <end position="159"/>
    </location>
</feature>
<dbReference type="InterPro" id="IPR051653">
    <property type="entry name" value="E3_ligase_sorting_rcpt"/>
</dbReference>
<gene>
    <name evidence="11" type="ORF">BGZ95_004660</name>
</gene>
<sequence>MYDEQSIRSTRSSSRASSLAAVSPPVHPPSSSTMGPAESAIEYMDIDPESVGVTAQHHQPPPPLQTHTRPVMRPSALSQSALSSSFGLVTTANASAPSTAAPIRESGPRTRSTTAALQDSTTSSASPSSASSTALGSDNHSLFAGLSNPRGGTSISSSLFPIRPDSDDENDDMDRDVTMDRDQQQSPSSLAQQPQGDTHTPPHTHHHGHGHTHHGRRIPGPEFFAQLMMSLHETAATANPSTSSTPTAAASEDATGVASVDNGQHDRGSLTGTARGPTPDTPLGRTRLRSSSMRGLFGYQPTSELTGEERPAAADSAETGITGATGPDSETGTPRGDRNAERFALQIPFFLRLLAEISRMPQGNPDEAGADHTEAATGTDRSMEANNAATATDGASQQAHVSNPATTTTAHGTDPSAEPSSETGAPLRLRRPNTTIRLIQFGHSVRHPRPSGTPVAPTAPTGTAGPTGATGATAPTGESQGETEGGEGAPARPPGEGVNETFIMFLSGPPPDGVDETDSNDPAAPGSDDPESTRNRTRHRAPWVVLTLSGAYLNSMMQAGPDGEGGSTYDDLWMLANLIGPARPITTTQEAIDNAGFAVGRFEQALQGMRNVTTLGDGSKCLVCMSEYEEGEDMRALKCHHGFHQECIDKWLTTGANKCPVCRAAAVVTESPMAVEPEVSVNPSVQ</sequence>
<comment type="subcellular location">
    <subcellularLocation>
        <location evidence="1">Membrane</location>
        <topology evidence="1">Single-pass membrane protein</topology>
    </subcellularLocation>
</comment>
<name>A0AAD4DHN6_9FUNG</name>
<protein>
    <recommendedName>
        <fullName evidence="10">RING-type domain-containing protein</fullName>
    </recommendedName>
</protein>
<feature type="compositionally biased region" description="Basic residues" evidence="9">
    <location>
        <begin position="202"/>
        <end position="217"/>
    </location>
</feature>
<feature type="compositionally biased region" description="Low complexity" evidence="9">
    <location>
        <begin position="120"/>
        <end position="134"/>
    </location>
</feature>
<keyword evidence="3" id="KW-0479">Metal-binding</keyword>
<dbReference type="SUPFAM" id="SSF57850">
    <property type="entry name" value="RING/U-box"/>
    <property type="match status" value="1"/>
</dbReference>
<dbReference type="GO" id="GO:0016020">
    <property type="term" value="C:membrane"/>
    <property type="evidence" value="ECO:0007669"/>
    <property type="project" value="UniProtKB-SubCell"/>
</dbReference>
<dbReference type="InterPro" id="IPR001841">
    <property type="entry name" value="Znf_RING"/>
</dbReference>
<feature type="region of interest" description="Disordered" evidence="9">
    <location>
        <begin position="94"/>
        <end position="219"/>
    </location>
</feature>
<feature type="region of interest" description="Disordered" evidence="9">
    <location>
        <begin position="235"/>
        <end position="340"/>
    </location>
</feature>
<evidence type="ECO:0000256" key="1">
    <source>
        <dbReference type="ARBA" id="ARBA00004167"/>
    </source>
</evidence>
<keyword evidence="2" id="KW-0812">Transmembrane</keyword>
<dbReference type="Proteomes" id="UP001194580">
    <property type="component" value="Unassembled WGS sequence"/>
</dbReference>
<feature type="compositionally biased region" description="Polar residues" evidence="9">
    <location>
        <begin position="109"/>
        <end position="119"/>
    </location>
</feature>
<dbReference type="PROSITE" id="PS50089">
    <property type="entry name" value="ZF_RING_2"/>
    <property type="match status" value="1"/>
</dbReference>
<keyword evidence="12" id="KW-1185">Reference proteome</keyword>
<dbReference type="InterPro" id="IPR013083">
    <property type="entry name" value="Znf_RING/FYVE/PHD"/>
</dbReference>
<keyword evidence="5" id="KW-0862">Zinc</keyword>
<comment type="caution">
    <text evidence="11">The sequence shown here is derived from an EMBL/GenBank/DDBJ whole genome shotgun (WGS) entry which is preliminary data.</text>
</comment>
<dbReference type="GO" id="GO:0008270">
    <property type="term" value="F:zinc ion binding"/>
    <property type="evidence" value="ECO:0007669"/>
    <property type="project" value="UniProtKB-KW"/>
</dbReference>
<evidence type="ECO:0000259" key="10">
    <source>
        <dbReference type="PROSITE" id="PS50089"/>
    </source>
</evidence>
<evidence type="ECO:0000256" key="5">
    <source>
        <dbReference type="ARBA" id="ARBA00022833"/>
    </source>
</evidence>
<proteinExistence type="predicted"/>
<evidence type="ECO:0000256" key="4">
    <source>
        <dbReference type="ARBA" id="ARBA00022771"/>
    </source>
</evidence>
<dbReference type="PANTHER" id="PTHR47168">
    <property type="entry name" value="RING ZINC FINGER DOMAIN SUPERFAMILY PROTEIN-RELATED"/>
    <property type="match status" value="1"/>
</dbReference>
<evidence type="ECO:0000256" key="3">
    <source>
        <dbReference type="ARBA" id="ARBA00022723"/>
    </source>
</evidence>
<feature type="compositionally biased region" description="Low complexity" evidence="9">
    <location>
        <begin position="65"/>
        <end position="79"/>
    </location>
</feature>
<accession>A0AAD4DHN6</accession>
<dbReference type="SMART" id="SM00184">
    <property type="entry name" value="RING"/>
    <property type="match status" value="1"/>
</dbReference>
<keyword evidence="6" id="KW-1133">Transmembrane helix</keyword>
<evidence type="ECO:0000313" key="11">
    <source>
        <dbReference type="EMBL" id="KAG0278122.1"/>
    </source>
</evidence>
<keyword evidence="4 8" id="KW-0863">Zinc-finger</keyword>
<organism evidence="11 12">
    <name type="scientific">Linnemannia exigua</name>
    <dbReference type="NCBI Taxonomy" id="604196"/>
    <lineage>
        <taxon>Eukaryota</taxon>
        <taxon>Fungi</taxon>
        <taxon>Fungi incertae sedis</taxon>
        <taxon>Mucoromycota</taxon>
        <taxon>Mortierellomycotina</taxon>
        <taxon>Mortierellomycetes</taxon>
        <taxon>Mortierellales</taxon>
        <taxon>Mortierellaceae</taxon>
        <taxon>Linnemannia</taxon>
    </lineage>
</organism>